<dbReference type="Proteomes" id="UP000183275">
    <property type="component" value="Unassembled WGS sequence"/>
</dbReference>
<dbReference type="STRING" id="1202768.SAMN05216285_3361"/>
<evidence type="ECO:0000313" key="4">
    <source>
        <dbReference type="Proteomes" id="UP000183275"/>
    </source>
</evidence>
<evidence type="ECO:0008006" key="5">
    <source>
        <dbReference type="Google" id="ProtNLM"/>
    </source>
</evidence>
<feature type="region of interest" description="Disordered" evidence="1">
    <location>
        <begin position="94"/>
        <end position="142"/>
    </location>
</feature>
<evidence type="ECO:0000256" key="1">
    <source>
        <dbReference type="SAM" id="MobiDB-lite"/>
    </source>
</evidence>
<dbReference type="AlphaFoldDB" id="A0A1I0QCK6"/>
<keyword evidence="4" id="KW-1185">Reference proteome</keyword>
<feature type="region of interest" description="Disordered" evidence="1">
    <location>
        <begin position="339"/>
        <end position="367"/>
    </location>
</feature>
<organism evidence="3 4">
    <name type="scientific">Natrinema salifodinae</name>
    <dbReference type="NCBI Taxonomy" id="1202768"/>
    <lineage>
        <taxon>Archaea</taxon>
        <taxon>Methanobacteriati</taxon>
        <taxon>Methanobacteriota</taxon>
        <taxon>Stenosarchaea group</taxon>
        <taxon>Halobacteria</taxon>
        <taxon>Halobacteriales</taxon>
        <taxon>Natrialbaceae</taxon>
        <taxon>Natrinema</taxon>
    </lineage>
</organism>
<evidence type="ECO:0000313" key="3">
    <source>
        <dbReference type="EMBL" id="SEW24543.1"/>
    </source>
</evidence>
<keyword evidence="2" id="KW-0812">Transmembrane</keyword>
<feature type="compositionally biased region" description="Low complexity" evidence="1">
    <location>
        <begin position="16"/>
        <end position="25"/>
    </location>
</feature>
<feature type="transmembrane region" description="Helical" evidence="2">
    <location>
        <begin position="206"/>
        <end position="228"/>
    </location>
</feature>
<proteinExistence type="predicted"/>
<feature type="region of interest" description="Disordered" evidence="1">
    <location>
        <begin position="1"/>
        <end position="31"/>
    </location>
</feature>
<keyword evidence="2" id="KW-0472">Membrane</keyword>
<keyword evidence="2" id="KW-1133">Transmembrane helix</keyword>
<feature type="transmembrane region" description="Helical" evidence="2">
    <location>
        <begin position="234"/>
        <end position="258"/>
    </location>
</feature>
<name>A0A1I0QCK6_9EURY</name>
<feature type="transmembrane region" description="Helical" evidence="2">
    <location>
        <begin position="308"/>
        <end position="331"/>
    </location>
</feature>
<evidence type="ECO:0000256" key="2">
    <source>
        <dbReference type="SAM" id="Phobius"/>
    </source>
</evidence>
<feature type="transmembrane region" description="Helical" evidence="2">
    <location>
        <begin position="162"/>
        <end position="185"/>
    </location>
</feature>
<protein>
    <recommendedName>
        <fullName evidence="5">Membrane domain of glycerophosphoryl diester phosphodiesterase</fullName>
    </recommendedName>
</protein>
<gene>
    <name evidence="3" type="ORF">SAMN05216285_3361</name>
</gene>
<dbReference type="eggNOG" id="arCOG06018">
    <property type="taxonomic scope" value="Archaea"/>
</dbReference>
<feature type="compositionally biased region" description="Low complexity" evidence="1">
    <location>
        <begin position="100"/>
        <end position="111"/>
    </location>
</feature>
<dbReference type="EMBL" id="FOIS01000004">
    <property type="protein sequence ID" value="SEW24543.1"/>
    <property type="molecule type" value="Genomic_DNA"/>
</dbReference>
<accession>A0A1I0QCK6</accession>
<sequence length="367" mass="38123">MVPAPASDSGSPANGPPRSDGSGSVRRGRNPFHRHTSRAIDRFDELLPFVPVPLVASLLEFRKLRRAFAAAGRGFSITFEFVLPTPLPTLWTFADPPSTPRLSPRTTSEPSGTPSFGDDPASPGPTVEPTPTGSSRTGGLDTTIETPVDVLSLSTESVGPEALAWLGMALVGYALVAGVLAAGYVGGIDRRLRDEPASIPSCIAAYAPRFILYNLLVFGAFLLTIPVLAVAPALLLLAIPIVAVVSYVFYPAPFLFVVDDAGVVEAFCRSVRLTTSGGPVLSFALWHVGATVVASVVLSLFVSAGGAGILLALVGTAPFVLVLTAATVSFLRDHVSGDGFEAGSTDPPSRPPIDGHGTDRNSNAIDP</sequence>
<reference evidence="4" key="1">
    <citation type="submission" date="2016-10" db="EMBL/GenBank/DDBJ databases">
        <authorList>
            <person name="Varghese N."/>
        </authorList>
    </citation>
    <scope>NUCLEOTIDE SEQUENCE [LARGE SCALE GENOMIC DNA]</scope>
    <source>
        <strain evidence="4">CGMCC 1.12284</strain>
    </source>
</reference>
<feature type="transmembrane region" description="Helical" evidence="2">
    <location>
        <begin position="279"/>
        <end position="302"/>
    </location>
</feature>